<dbReference type="PRINTS" id="PR00092">
    <property type="entry name" value="TYROSINASE"/>
</dbReference>
<keyword evidence="3" id="KW-0186">Copper</keyword>
<dbReference type="SUPFAM" id="SSF53300">
    <property type="entry name" value="vWA-like"/>
    <property type="match status" value="1"/>
</dbReference>
<feature type="region of interest" description="Disordered" evidence="4">
    <location>
        <begin position="833"/>
        <end position="881"/>
    </location>
</feature>
<evidence type="ECO:0000313" key="7">
    <source>
        <dbReference type="Proteomes" id="UP001372526"/>
    </source>
</evidence>
<dbReference type="PANTHER" id="PTHR11474:SF126">
    <property type="entry name" value="TYROSINASE-LIKE PROTEIN TYR-1-RELATED"/>
    <property type="match status" value="1"/>
</dbReference>
<evidence type="ECO:0000256" key="2">
    <source>
        <dbReference type="ARBA" id="ARBA00022723"/>
    </source>
</evidence>
<dbReference type="Proteomes" id="UP001372526">
    <property type="component" value="Unassembled WGS sequence"/>
</dbReference>
<feature type="compositionally biased region" description="Polar residues" evidence="4">
    <location>
        <begin position="154"/>
        <end position="170"/>
    </location>
</feature>
<dbReference type="InterPro" id="IPR036465">
    <property type="entry name" value="vWFA_dom_sf"/>
</dbReference>
<dbReference type="Gene3D" id="1.10.1280.10">
    <property type="entry name" value="Di-copper center containing domain from catechol oxidase"/>
    <property type="match status" value="1"/>
</dbReference>
<comment type="similarity">
    <text evidence="1">Belongs to the tyrosinase family.</text>
</comment>
<keyword evidence="7" id="KW-1185">Reference proteome</keyword>
<dbReference type="PROSITE" id="PS50194">
    <property type="entry name" value="FILAMIN_REPEAT"/>
    <property type="match status" value="1"/>
</dbReference>
<dbReference type="SUPFAM" id="SSF48056">
    <property type="entry name" value="Di-copper centre-containing domain"/>
    <property type="match status" value="1"/>
</dbReference>
<dbReference type="PROSITE" id="PS50234">
    <property type="entry name" value="VWFA"/>
    <property type="match status" value="1"/>
</dbReference>
<evidence type="ECO:0000256" key="3">
    <source>
        <dbReference type="ARBA" id="ARBA00023008"/>
    </source>
</evidence>
<dbReference type="InterPro" id="IPR008922">
    <property type="entry name" value="Di-copper_centre_dom_sf"/>
</dbReference>
<dbReference type="InterPro" id="IPR002227">
    <property type="entry name" value="Tyrosinase_Cu-bd"/>
</dbReference>
<dbReference type="InterPro" id="IPR050316">
    <property type="entry name" value="Tyrosinase/Hemocyanin"/>
</dbReference>
<proteinExistence type="inferred from homology"/>
<feature type="region of interest" description="Disordered" evidence="4">
    <location>
        <begin position="149"/>
        <end position="175"/>
    </location>
</feature>
<dbReference type="InterPro" id="IPR017868">
    <property type="entry name" value="Filamin/ABP280_repeat-like"/>
</dbReference>
<dbReference type="Pfam" id="PF00092">
    <property type="entry name" value="VWA"/>
    <property type="match status" value="1"/>
</dbReference>
<dbReference type="SMART" id="SM00327">
    <property type="entry name" value="VWA"/>
    <property type="match status" value="1"/>
</dbReference>
<dbReference type="PANTHER" id="PTHR11474">
    <property type="entry name" value="TYROSINASE FAMILY MEMBER"/>
    <property type="match status" value="1"/>
</dbReference>
<gene>
    <name evidence="6" type="ORF">WAZ07_08090</name>
</gene>
<feature type="domain" description="VWFA" evidence="5">
    <location>
        <begin position="401"/>
        <end position="589"/>
    </location>
</feature>
<evidence type="ECO:0000256" key="1">
    <source>
        <dbReference type="ARBA" id="ARBA00009928"/>
    </source>
</evidence>
<organism evidence="6 7">
    <name type="scientific">Bacillus bruguierae</name>
    <dbReference type="NCBI Taxonomy" id="3127667"/>
    <lineage>
        <taxon>Bacteria</taxon>
        <taxon>Bacillati</taxon>
        <taxon>Bacillota</taxon>
        <taxon>Bacilli</taxon>
        <taxon>Bacillales</taxon>
        <taxon>Bacillaceae</taxon>
        <taxon>Bacillus</taxon>
    </lineage>
</organism>
<dbReference type="InterPro" id="IPR002035">
    <property type="entry name" value="VWF_A"/>
</dbReference>
<evidence type="ECO:0000313" key="6">
    <source>
        <dbReference type="EMBL" id="MEI4801287.1"/>
    </source>
</evidence>
<dbReference type="RefSeq" id="WP_336472018.1">
    <property type="nucleotide sequence ID" value="NZ_JBAWSX010000003.1"/>
</dbReference>
<dbReference type="CDD" id="cd00198">
    <property type="entry name" value="vWFA"/>
    <property type="match status" value="1"/>
</dbReference>
<keyword evidence="2" id="KW-0479">Metal-binding</keyword>
<evidence type="ECO:0000256" key="4">
    <source>
        <dbReference type="SAM" id="MobiDB-lite"/>
    </source>
</evidence>
<feature type="compositionally biased region" description="Low complexity" evidence="4">
    <location>
        <begin position="841"/>
        <end position="880"/>
    </location>
</feature>
<name>A0ABU8FF18_9BACI</name>
<evidence type="ECO:0000259" key="5">
    <source>
        <dbReference type="PROSITE" id="PS50234"/>
    </source>
</evidence>
<comment type="caution">
    <text evidence="6">The sequence shown here is derived from an EMBL/GenBank/DDBJ whole genome shotgun (WGS) entry which is preliminary data.</text>
</comment>
<dbReference type="Pfam" id="PF00264">
    <property type="entry name" value="Tyrosinase"/>
    <property type="match status" value="1"/>
</dbReference>
<dbReference type="PROSITE" id="PS00498">
    <property type="entry name" value="TYROSINASE_2"/>
    <property type="match status" value="1"/>
</dbReference>
<protein>
    <submittedName>
        <fullName evidence="6">Tyrosinase family protein</fullName>
    </submittedName>
</protein>
<reference evidence="6 7" key="1">
    <citation type="submission" date="2024-01" db="EMBL/GenBank/DDBJ databases">
        <title>Seven novel Bacillus-like species.</title>
        <authorList>
            <person name="Liu G."/>
        </authorList>
    </citation>
    <scope>NUCLEOTIDE SEQUENCE [LARGE SCALE GENOMIC DNA]</scope>
    <source>
        <strain evidence="6 7">FJAT-51639</strain>
    </source>
</reference>
<dbReference type="PROSITE" id="PS00497">
    <property type="entry name" value="TYROSINASE_1"/>
    <property type="match status" value="1"/>
</dbReference>
<dbReference type="EMBL" id="JBAWSX010000003">
    <property type="protein sequence ID" value="MEI4801287.1"/>
    <property type="molecule type" value="Genomic_DNA"/>
</dbReference>
<sequence length="915" mass="100156">MITILRRIACRRNARTLTDEQKRDYVKAVLELKSSSQYNQYVLTHNQAAMRPTPSNGDPNQRNAAHNGPAFFPWHREFLRRFEQDLRNKVPGIAIPYWEWTIDHENSSIWNNDFMGGNGDPGDNNLVKTGPFAVNNWTTIDENGNPAGGLSRAFGQNPSASSLPSQTDLDGQNGAFKETQYDSAPWDLNSSQSFRNHFEVQLHNLVHRWVGGSMLPMTSPNDPVFFLHHCMVDKCWADWQKLFPNAGYVPTGGGPEGHNLNDAMFPWPTRPADVLNHRQLGYLYDTDPPFVQLKTPNLVFNDVPEGVTTVRAIVFEVTTCKMTRLEIVSGPGTGFGTPESTFEIVDPGAEGVVAEARIWISYTGTRNGDKASGSVTLRDVETGEQWTVPISANTVTRPKAAAVLVLDQSNSMNFDSGFGPPLKTRSDVLKYSLTPFIEQLQDDNGIGIVRFDQDAFDIMPVTTAGPNTTGVGRTTASSDIQAYAPNPNGWTSIGNGIEHAHTLLTQATGYDVQATIVFTDGEENRPKFIADVKNLINERVYGIGLGTPEQINPAALTALTNGTGGYLLLTGALNQDETFRLSKYFLQILSGVNNRDIVVDPEGWLGQGQVHRIPFQLVEADISSDIVLLSPNPNPSLISFKLEAPDGSIIEPKTTGIPGLSFVIGDNISFYRMSLPVLVNGKSEYEGTWHAILEIPEEVIHDPIPRLGSEPITLMGIQSHGLHYNLSVTTFSNLNMRAYLIQNSYEPGATFMLRAILTEYGLPVNNRSDVKVELIRPDQTKTTLTMTETEPGIFEISLLAAMPGVYQFRVLAVGSTMRGRPFTREQLLTGAVWKGGDSPLPSSDTNPTSTGNNPGNNPGTNPGTNPSNNPGNYPPSSTGNGNQGNNCEDILCKIIHCLCSNSQGNQNNGDSQNLH</sequence>
<accession>A0ABU8FF18</accession>
<dbReference type="Gene3D" id="3.40.50.410">
    <property type="entry name" value="von Willebrand factor, type A domain"/>
    <property type="match status" value="1"/>
</dbReference>